<proteinExistence type="predicted"/>
<feature type="compositionally biased region" description="Basic and acidic residues" evidence="1">
    <location>
        <begin position="907"/>
        <end position="917"/>
    </location>
</feature>
<feature type="compositionally biased region" description="Basic and acidic residues" evidence="1">
    <location>
        <begin position="348"/>
        <end position="366"/>
    </location>
</feature>
<feature type="compositionally biased region" description="Basic and acidic residues" evidence="1">
    <location>
        <begin position="719"/>
        <end position="732"/>
    </location>
</feature>
<evidence type="ECO:0000313" key="3">
    <source>
        <dbReference type="Proteomes" id="UP001651158"/>
    </source>
</evidence>
<organism evidence="2 3">
    <name type="scientific">Taenia crassiceps</name>
    <dbReference type="NCBI Taxonomy" id="6207"/>
    <lineage>
        <taxon>Eukaryota</taxon>
        <taxon>Metazoa</taxon>
        <taxon>Spiralia</taxon>
        <taxon>Lophotrochozoa</taxon>
        <taxon>Platyhelminthes</taxon>
        <taxon>Cestoda</taxon>
        <taxon>Eucestoda</taxon>
        <taxon>Cyclophyllidea</taxon>
        <taxon>Taeniidae</taxon>
        <taxon>Taenia</taxon>
    </lineage>
</organism>
<dbReference type="EMBL" id="JAKROA010000015">
    <property type="protein sequence ID" value="KAL5103858.1"/>
    <property type="molecule type" value="Genomic_DNA"/>
</dbReference>
<comment type="caution">
    <text evidence="2">The sequence shown here is derived from an EMBL/GenBank/DDBJ whole genome shotgun (WGS) entry which is preliminary data.</text>
</comment>
<feature type="region of interest" description="Disordered" evidence="1">
    <location>
        <begin position="576"/>
        <end position="636"/>
    </location>
</feature>
<feature type="compositionally biased region" description="Polar residues" evidence="1">
    <location>
        <begin position="405"/>
        <end position="415"/>
    </location>
</feature>
<gene>
    <name evidence="2" type="ORF">TcWFU_002443</name>
</gene>
<feature type="compositionally biased region" description="Basic and acidic residues" evidence="1">
    <location>
        <begin position="60"/>
        <end position="76"/>
    </location>
</feature>
<feature type="region of interest" description="Disordered" evidence="1">
    <location>
        <begin position="655"/>
        <end position="945"/>
    </location>
</feature>
<sequence>MTLFCSVRDAKSDDTEAGQPINRTEATSTLDTAETASAPGYDQLLEESTEEELSDQTEVDDTRKLQDLTTETERRSSTLVAVEECSNAKHMKGLTPDGTCKEGAMELGEAAVTLDSEGGEEETQMVHDNVPTLSDELYEGIEGEAQKVEGSGERVGTVSGEAVEEANGMTTGASEAAAVPAEDRHHMATTGEDQAGSETDSEWENVVEEGQEGTATEPVMEATPDYGEPPQDIGNEARESQEGEVSGEAVQEAKVATGRDSEEAVIPSDGEHHGGITNEGPDGALSASKSGGKAEATQDMVAAASEVEAIPIVGESQNTIGTSTTTEKEGGGVDCEESYQVGDAAPEAEWREVVEEAKEGTTKESEIEAIPSATRSEQEEELAVRSAARDSRLEGEKVWEEPQNEELSANATDRQTAAEEEENKDQSQEALEGGQDGAQSEPQLEGTVEEMNESATTEPEVEALPDVDATEQTEKFDTQFAEEVPETTEGSLGDARQENSALPDIETQSQGLSNEALGVDEPGGPITVCREEDGGEKHHPEVTSEGQGDSQCVCRLGGTLEEDELGDGKWHCLEAIPPVSQNEQEKERDGQLASEESRLAEDSLGDVEQENTASTVIETQSNECYQDAPAEGQDEPRCELKLAKMAEPDMEAIPLVDDEDHPNNVGKDHALSTEGGGARDEVDEAGQEDEVVKQEEFEGQSKERLMSEVNLELSGTNDDNPHREAESDERPLMEGTHGSTGDVCETAGMESALTAAEELTGVDEDGTLAEQANDQTAVEAASEVWGHPHSMERDHALSDKADEEAKDEVEADQGAKEHWDACAEAGPDNQALVEDTQGSAIGVCETAENGSAPTMEETTDAEGSGNGMEGEGCEAEPPGQVSEKAEMSELQKETPSEDQSANFVEDEPMKEPERAADEGGFEVEEEPDRETGSSGRGLYPNPPDQ</sequence>
<feature type="compositionally biased region" description="Acidic residues" evidence="1">
    <location>
        <begin position="199"/>
        <end position="211"/>
    </location>
</feature>
<feature type="compositionally biased region" description="Acidic residues" evidence="1">
    <location>
        <begin position="801"/>
        <end position="811"/>
    </location>
</feature>
<feature type="compositionally biased region" description="Acidic residues" evidence="1">
    <location>
        <begin position="44"/>
        <end position="59"/>
    </location>
</feature>
<evidence type="ECO:0000313" key="2">
    <source>
        <dbReference type="EMBL" id="KAL5103858.1"/>
    </source>
</evidence>
<keyword evidence="3" id="KW-1185">Reference proteome</keyword>
<feature type="compositionally biased region" description="Basic and acidic residues" evidence="1">
    <location>
        <begin position="883"/>
        <end position="895"/>
    </location>
</feature>
<feature type="compositionally biased region" description="Basic and acidic residues" evidence="1">
    <location>
        <begin position="690"/>
        <end position="706"/>
    </location>
</feature>
<reference evidence="2 3" key="1">
    <citation type="journal article" date="2022" name="Front. Cell. Infect. Microbiol.">
        <title>The Genomes of Two Strains of Taenia crassiceps the Animal Model for the Study of Human Cysticercosis.</title>
        <authorList>
            <person name="Bobes R.J."/>
            <person name="Estrada K."/>
            <person name="Rios-Valencia D.G."/>
            <person name="Calderon-Gallegos A."/>
            <person name="de la Torre P."/>
            <person name="Carrero J.C."/>
            <person name="Sanchez-Flores A."/>
            <person name="Laclette J.P."/>
        </authorList>
    </citation>
    <scope>NUCLEOTIDE SEQUENCE [LARGE SCALE GENOMIC DNA]</scope>
    <source>
        <strain evidence="2">WFUcys</strain>
    </source>
</reference>
<feature type="compositionally biased region" description="Acidic residues" evidence="1">
    <location>
        <begin position="459"/>
        <end position="471"/>
    </location>
</feature>
<evidence type="ECO:0000256" key="1">
    <source>
        <dbReference type="SAM" id="MobiDB-lite"/>
    </source>
</evidence>
<accession>A0ABR4Q2S4</accession>
<dbReference type="Proteomes" id="UP001651158">
    <property type="component" value="Unassembled WGS sequence"/>
</dbReference>
<feature type="compositionally biased region" description="Basic and acidic residues" evidence="1">
    <location>
        <begin position="583"/>
        <end position="601"/>
    </location>
</feature>
<protein>
    <submittedName>
        <fullName evidence="2">Uncharacterized protein</fullName>
    </submittedName>
</protein>
<feature type="compositionally biased region" description="Polar residues" evidence="1">
    <location>
        <begin position="21"/>
        <end position="35"/>
    </location>
</feature>
<feature type="compositionally biased region" description="Polar residues" evidence="1">
    <location>
        <begin position="610"/>
        <end position="624"/>
    </location>
</feature>
<feature type="compositionally biased region" description="Basic and acidic residues" evidence="1">
    <location>
        <begin position="529"/>
        <end position="542"/>
    </location>
</feature>
<feature type="region of interest" description="Disordered" evidence="1">
    <location>
        <begin position="163"/>
        <end position="551"/>
    </location>
</feature>
<name>A0ABR4Q2S4_9CEST</name>
<feature type="compositionally biased region" description="Basic and acidic residues" evidence="1">
    <location>
        <begin position="387"/>
        <end position="400"/>
    </location>
</feature>
<feature type="compositionally biased region" description="Basic and acidic residues" evidence="1">
    <location>
        <begin position="789"/>
        <end position="800"/>
    </location>
</feature>
<feature type="compositionally biased region" description="Acidic residues" evidence="1">
    <location>
        <begin position="919"/>
        <end position="928"/>
    </location>
</feature>
<feature type="region of interest" description="Disordered" evidence="1">
    <location>
        <begin position="1"/>
        <end position="79"/>
    </location>
</feature>